<dbReference type="AlphaFoldDB" id="A0A4Q7NHE5"/>
<dbReference type="InterPro" id="IPR036388">
    <property type="entry name" value="WH-like_DNA-bd_sf"/>
</dbReference>
<keyword evidence="2" id="KW-0805">Transcription regulation</keyword>
<reference evidence="6 7" key="1">
    <citation type="submission" date="2019-02" db="EMBL/GenBank/DDBJ databases">
        <title>Genomic Encyclopedia of Type Strains, Phase IV (KMG-IV): sequencing the most valuable type-strain genomes for metagenomic binning, comparative biology and taxonomic classification.</title>
        <authorList>
            <person name="Goeker M."/>
        </authorList>
    </citation>
    <scope>NUCLEOTIDE SEQUENCE [LARGE SCALE GENOMIC DNA]</scope>
    <source>
        <strain evidence="6 7">K24</strain>
    </source>
</reference>
<keyword evidence="7" id="KW-1185">Reference proteome</keyword>
<dbReference type="SUPFAM" id="SSF46785">
    <property type="entry name" value="Winged helix' DNA-binding domain"/>
    <property type="match status" value="1"/>
</dbReference>
<evidence type="ECO:0000259" key="5">
    <source>
        <dbReference type="PROSITE" id="PS50931"/>
    </source>
</evidence>
<dbReference type="Pfam" id="PF00126">
    <property type="entry name" value="HTH_1"/>
    <property type="match status" value="1"/>
</dbReference>
<evidence type="ECO:0000313" key="7">
    <source>
        <dbReference type="Proteomes" id="UP000292445"/>
    </source>
</evidence>
<comment type="caution">
    <text evidence="6">The sequence shown here is derived from an EMBL/GenBank/DDBJ whole genome shotgun (WGS) entry which is preliminary data.</text>
</comment>
<dbReference type="PANTHER" id="PTHR30537:SF5">
    <property type="entry name" value="HTH-TYPE TRANSCRIPTIONAL ACTIVATOR TTDR-RELATED"/>
    <property type="match status" value="1"/>
</dbReference>
<dbReference type="EMBL" id="SGXC01000001">
    <property type="protein sequence ID" value="RZS84152.1"/>
    <property type="molecule type" value="Genomic_DNA"/>
</dbReference>
<evidence type="ECO:0000313" key="6">
    <source>
        <dbReference type="EMBL" id="RZS84152.1"/>
    </source>
</evidence>
<evidence type="ECO:0000256" key="1">
    <source>
        <dbReference type="ARBA" id="ARBA00009437"/>
    </source>
</evidence>
<dbReference type="GO" id="GO:0043565">
    <property type="term" value="F:sequence-specific DNA binding"/>
    <property type="evidence" value="ECO:0007669"/>
    <property type="project" value="TreeGrafter"/>
</dbReference>
<dbReference type="GO" id="GO:0003700">
    <property type="term" value="F:DNA-binding transcription factor activity"/>
    <property type="evidence" value="ECO:0007669"/>
    <property type="project" value="InterPro"/>
</dbReference>
<dbReference type="FunFam" id="1.10.10.10:FF:000001">
    <property type="entry name" value="LysR family transcriptional regulator"/>
    <property type="match status" value="1"/>
</dbReference>
<dbReference type="InterPro" id="IPR000847">
    <property type="entry name" value="LysR_HTH_N"/>
</dbReference>
<name>A0A4Q7NHE5_9BURK</name>
<dbReference type="PROSITE" id="PS50931">
    <property type="entry name" value="HTH_LYSR"/>
    <property type="match status" value="1"/>
</dbReference>
<dbReference type="RefSeq" id="WP_130355545.1">
    <property type="nucleotide sequence ID" value="NZ_SGXC01000001.1"/>
</dbReference>
<comment type="similarity">
    <text evidence="1">Belongs to the LysR transcriptional regulatory family.</text>
</comment>
<organism evidence="6 7">
    <name type="scientific">Pigmentiphaga kullae</name>
    <dbReference type="NCBI Taxonomy" id="151784"/>
    <lineage>
        <taxon>Bacteria</taxon>
        <taxon>Pseudomonadati</taxon>
        <taxon>Pseudomonadota</taxon>
        <taxon>Betaproteobacteria</taxon>
        <taxon>Burkholderiales</taxon>
        <taxon>Alcaligenaceae</taxon>
        <taxon>Pigmentiphaga</taxon>
    </lineage>
</organism>
<dbReference type="SUPFAM" id="SSF53850">
    <property type="entry name" value="Periplasmic binding protein-like II"/>
    <property type="match status" value="1"/>
</dbReference>
<proteinExistence type="inferred from homology"/>
<dbReference type="GO" id="GO:0006351">
    <property type="term" value="P:DNA-templated transcription"/>
    <property type="evidence" value="ECO:0007669"/>
    <property type="project" value="TreeGrafter"/>
</dbReference>
<keyword evidence="4" id="KW-0804">Transcription</keyword>
<gene>
    <name evidence="6" type="ORF">EV675_0154</name>
</gene>
<evidence type="ECO:0000256" key="3">
    <source>
        <dbReference type="ARBA" id="ARBA00023125"/>
    </source>
</evidence>
<dbReference type="Gene3D" id="3.40.190.290">
    <property type="match status" value="1"/>
</dbReference>
<evidence type="ECO:0000256" key="2">
    <source>
        <dbReference type="ARBA" id="ARBA00023015"/>
    </source>
</evidence>
<dbReference type="Gene3D" id="1.10.10.10">
    <property type="entry name" value="Winged helix-like DNA-binding domain superfamily/Winged helix DNA-binding domain"/>
    <property type="match status" value="1"/>
</dbReference>
<sequence length="301" mass="33778">MKPHLIHHVRVFLEVAKTGSFTAAANALEMPKSSTSRSITALERELGIKLINRTTRTLVLTEEGQRYFEQCNRGMNEIAMATQLAQTAPSRPNGPLRIAAPIDFTVRLTADKVREFLDRYPDVTLDLHFTPKWMDPLAERYDVTVRMGELPDSSLVIRRLGDLPRRLYASPDYLARFGHPRIPQDLTKHQCVLRSERGSDQIERRWTLRASRRSVEVEVRGRAAANNVGFIRNLAVAGNGIAVMADVFAIPEVEAGRLVPVLCDWSATSLPVYAVTTSQLLPAKTRALLDFLSDLLAPLRR</sequence>
<dbReference type="Pfam" id="PF03466">
    <property type="entry name" value="LysR_substrate"/>
    <property type="match status" value="1"/>
</dbReference>
<dbReference type="CDD" id="cd08422">
    <property type="entry name" value="PBP2_CrgA_like"/>
    <property type="match status" value="1"/>
</dbReference>
<accession>A0A4Q7NHE5</accession>
<dbReference type="InterPro" id="IPR058163">
    <property type="entry name" value="LysR-type_TF_proteobact-type"/>
</dbReference>
<feature type="domain" description="HTH lysR-type" evidence="5">
    <location>
        <begin position="4"/>
        <end position="61"/>
    </location>
</feature>
<dbReference type="PANTHER" id="PTHR30537">
    <property type="entry name" value="HTH-TYPE TRANSCRIPTIONAL REGULATOR"/>
    <property type="match status" value="1"/>
</dbReference>
<dbReference type="InterPro" id="IPR036390">
    <property type="entry name" value="WH_DNA-bd_sf"/>
</dbReference>
<protein>
    <submittedName>
        <fullName evidence="6">DNA-binding transcriptional LysR family regulator</fullName>
    </submittedName>
</protein>
<keyword evidence="3 6" id="KW-0238">DNA-binding</keyword>
<dbReference type="Proteomes" id="UP000292445">
    <property type="component" value="Unassembled WGS sequence"/>
</dbReference>
<evidence type="ECO:0000256" key="4">
    <source>
        <dbReference type="ARBA" id="ARBA00023163"/>
    </source>
</evidence>
<dbReference type="InterPro" id="IPR005119">
    <property type="entry name" value="LysR_subst-bd"/>
</dbReference>
<dbReference type="OrthoDB" id="116299at2"/>